<accession>H2KZ84</accession>
<feature type="compositionally biased region" description="Low complexity" evidence="1">
    <location>
        <begin position="389"/>
        <end position="408"/>
    </location>
</feature>
<name>H2KZ84_CAEEL</name>
<dbReference type="FunCoup" id="H2KZ84">
    <property type="interactions" value="359"/>
</dbReference>
<dbReference type="HOGENOM" id="CLU_052724_0_0_1"/>
<dbReference type="SUPFAM" id="SSF143990">
    <property type="entry name" value="YbiA-like"/>
    <property type="match status" value="1"/>
</dbReference>
<dbReference type="CDD" id="cd15457">
    <property type="entry name" value="NADAR"/>
    <property type="match status" value="1"/>
</dbReference>
<dbReference type="AlphaFoldDB" id="H2KZ84"/>
<dbReference type="PaxDb" id="6239-C37C3.1a"/>
<dbReference type="InterPro" id="IPR037238">
    <property type="entry name" value="YbiA-like_sf"/>
</dbReference>
<dbReference type="eggNOG" id="ENOG502S4FY">
    <property type="taxonomic scope" value="Eukaryota"/>
</dbReference>
<feature type="compositionally biased region" description="Basic residues" evidence="1">
    <location>
        <begin position="340"/>
        <end position="385"/>
    </location>
</feature>
<dbReference type="OMA" id="GKPEERW"/>
<evidence type="ECO:0000256" key="1">
    <source>
        <dbReference type="SAM" id="MobiDB-lite"/>
    </source>
</evidence>
<dbReference type="WormBase" id="C37C3.1a">
    <property type="protein sequence ID" value="CE06926"/>
    <property type="gene ID" value="WBGene00016495"/>
</dbReference>
<dbReference type="AGR" id="WB:WBGene00016495"/>
<dbReference type="InterPro" id="IPR012816">
    <property type="entry name" value="NADAR"/>
</dbReference>
<protein>
    <submittedName>
        <fullName evidence="3">NADAR domain-containing protein</fullName>
    </submittedName>
</protein>
<dbReference type="InParanoid" id="H2KZ84"/>
<feature type="region of interest" description="Disordered" evidence="1">
    <location>
        <begin position="280"/>
        <end position="470"/>
    </location>
</feature>
<evidence type="ECO:0000259" key="2">
    <source>
        <dbReference type="Pfam" id="PF08719"/>
    </source>
</evidence>
<organism evidence="3 4">
    <name type="scientific">Caenorhabditis elegans</name>
    <dbReference type="NCBI Taxonomy" id="6239"/>
    <lineage>
        <taxon>Eukaryota</taxon>
        <taxon>Metazoa</taxon>
        <taxon>Ecdysozoa</taxon>
        <taxon>Nematoda</taxon>
        <taxon>Chromadorea</taxon>
        <taxon>Rhabditida</taxon>
        <taxon>Rhabditina</taxon>
        <taxon>Rhabditomorpha</taxon>
        <taxon>Rhabditoidea</taxon>
        <taxon>Rhabditidae</taxon>
        <taxon>Peloderinae</taxon>
        <taxon>Caenorhabditis</taxon>
    </lineage>
</organism>
<dbReference type="EMBL" id="BX284605">
    <property type="protein sequence ID" value="CCD66939.1"/>
    <property type="molecule type" value="Genomic_DNA"/>
</dbReference>
<dbReference type="Bgee" id="WBGene00016495">
    <property type="expression patterns" value="Expressed in adult organism and 4 other cell types or tissues"/>
</dbReference>
<dbReference type="CTD" id="179166"/>
<keyword evidence="4" id="KW-1185">Reference proteome</keyword>
<feature type="compositionally biased region" description="Basic residues" evidence="1">
    <location>
        <begin position="295"/>
        <end position="320"/>
    </location>
</feature>
<dbReference type="STRING" id="6239.C37C3.1a.1"/>
<dbReference type="Gene3D" id="1.10.357.40">
    <property type="entry name" value="YbiA-like"/>
    <property type="match status" value="1"/>
</dbReference>
<sequence length="470" mass="55783">MFKKKESLQMGTRRIRRSDGEYTLFFRKVSPFSNHHPADFICDEAINCKEPKTFCCSEQYYMYNKASLLMDSKLMAAILEATCPKTMKTMCSKWSLKGWKDSVWDENKEEVMRIGCLAKFRASRHLRYALFLTTGSKLVECSPFDKIWGIGKDMQAAQWAPLSSGKNLLGKILDGIREELWDDSNYKDEREEVEKRMETERDYLFTAIEHMDLMYKERATKRVLLFEEELLTDDRSYITPDIQRLLPDWAWPPILVKNEPIQPSLPVIIDFPRSSPLRAAEISRRKSTSHSTSLSKRRYLRSRSRSLSKSPARRRSRHLSRSGSRTPAQRHSRRSESTSRRRSGRHSRSRSRSPPRKRPVRRSRSRSRSRTPNRNWTRARSRTRSQAKSSSTLTWPLSPSRSRSNSNERNLKEKKDRKKKKSEKKRKHHSKSRKHRSKRSESREERHRRRKEKKREKKKKRRRRSSTTSD</sequence>
<feature type="domain" description="NADAR" evidence="2">
    <location>
        <begin position="28"/>
        <end position="181"/>
    </location>
</feature>
<dbReference type="Proteomes" id="UP000001940">
    <property type="component" value="Chromosome V"/>
</dbReference>
<reference evidence="3 4" key="1">
    <citation type="journal article" date="1998" name="Science">
        <title>Genome sequence of the nematode C. elegans: a platform for investigating biology.</title>
        <authorList>
            <consortium name="The C. elegans sequencing consortium"/>
            <person name="Sulson J.E."/>
            <person name="Waterston R."/>
        </authorList>
    </citation>
    <scope>NUCLEOTIDE SEQUENCE [LARGE SCALE GENOMIC DNA]</scope>
    <source>
        <strain evidence="3 4">Bristol N2</strain>
    </source>
</reference>
<dbReference type="KEGG" id="cel:CELE_C37C3.1"/>
<feature type="compositionally biased region" description="Basic residues" evidence="1">
    <location>
        <begin position="446"/>
        <end position="470"/>
    </location>
</feature>
<dbReference type="Pfam" id="PF08719">
    <property type="entry name" value="NADAR"/>
    <property type="match status" value="1"/>
</dbReference>
<dbReference type="NCBIfam" id="TIGR02464">
    <property type="entry name" value="ribofla_fusion"/>
    <property type="match status" value="1"/>
</dbReference>
<feature type="compositionally biased region" description="Basic residues" evidence="1">
    <location>
        <begin position="415"/>
        <end position="438"/>
    </location>
</feature>
<evidence type="ECO:0000313" key="4">
    <source>
        <dbReference type="Proteomes" id="UP000001940"/>
    </source>
</evidence>
<dbReference type="GeneID" id="179166"/>
<gene>
    <name evidence="3 5" type="ORF">C37C3.1</name>
    <name evidence="3" type="ORF">CELE_C37C3.1</name>
</gene>
<dbReference type="OrthoDB" id="206452at2759"/>
<dbReference type="SMR" id="H2KZ84"/>
<proteinExistence type="predicted"/>
<dbReference type="ExpressionAtlas" id="H2KZ84">
    <property type="expression patterns" value="baseline and differential"/>
</dbReference>
<dbReference type="RefSeq" id="NP_001256092.1">
    <property type="nucleotide sequence ID" value="NM_001269163.3"/>
</dbReference>
<evidence type="ECO:0000313" key="5">
    <source>
        <dbReference type="WormBase" id="C37C3.1a"/>
    </source>
</evidence>
<evidence type="ECO:0000313" key="3">
    <source>
        <dbReference type="EMBL" id="CCD66939.1"/>
    </source>
</evidence>